<dbReference type="AlphaFoldDB" id="A0AAN6LYL0"/>
<evidence type="ECO:0000256" key="1">
    <source>
        <dbReference type="SAM" id="Phobius"/>
    </source>
</evidence>
<evidence type="ECO:0000313" key="2">
    <source>
        <dbReference type="EMBL" id="KAK3208049.1"/>
    </source>
</evidence>
<feature type="transmembrane region" description="Helical" evidence="1">
    <location>
        <begin position="77"/>
        <end position="100"/>
    </location>
</feature>
<comment type="caution">
    <text evidence="2">The sequence shown here is derived from an EMBL/GenBank/DDBJ whole genome shotgun (WGS) entry which is preliminary data.</text>
</comment>
<dbReference type="Proteomes" id="UP001280581">
    <property type="component" value="Unassembled WGS sequence"/>
</dbReference>
<organism evidence="2 3">
    <name type="scientific">Pseudopithomyces chartarum</name>
    <dbReference type="NCBI Taxonomy" id="1892770"/>
    <lineage>
        <taxon>Eukaryota</taxon>
        <taxon>Fungi</taxon>
        <taxon>Dikarya</taxon>
        <taxon>Ascomycota</taxon>
        <taxon>Pezizomycotina</taxon>
        <taxon>Dothideomycetes</taxon>
        <taxon>Pleosporomycetidae</taxon>
        <taxon>Pleosporales</taxon>
        <taxon>Massarineae</taxon>
        <taxon>Didymosphaeriaceae</taxon>
        <taxon>Pseudopithomyces</taxon>
    </lineage>
</organism>
<feature type="transmembrane region" description="Helical" evidence="1">
    <location>
        <begin position="48"/>
        <end position="65"/>
    </location>
</feature>
<feature type="transmembrane region" description="Helical" evidence="1">
    <location>
        <begin position="218"/>
        <end position="239"/>
    </location>
</feature>
<keyword evidence="1" id="KW-0472">Membrane</keyword>
<evidence type="ECO:0000313" key="3">
    <source>
        <dbReference type="Proteomes" id="UP001280581"/>
    </source>
</evidence>
<accession>A0AAN6LYL0</accession>
<gene>
    <name evidence="2" type="ORF">GRF29_96g1240070</name>
</gene>
<keyword evidence="1" id="KW-0812">Transmembrane</keyword>
<protein>
    <submittedName>
        <fullName evidence="2">Uncharacterized protein</fullName>
    </submittedName>
</protein>
<feature type="transmembrane region" description="Helical" evidence="1">
    <location>
        <begin position="112"/>
        <end position="135"/>
    </location>
</feature>
<proteinExistence type="predicted"/>
<keyword evidence="1" id="KW-1133">Transmembrane helix</keyword>
<dbReference type="EMBL" id="WVTA01000008">
    <property type="protein sequence ID" value="KAK3208049.1"/>
    <property type="molecule type" value="Genomic_DNA"/>
</dbReference>
<sequence length="317" mass="34792">MAPRRGGSSGGGYGSGSGDGSSGCPGFLSGNRSIYIGLAVPIEYYVDYALFSFFFLCVTFSLCCLRRKVTQKKLTGPLFLVALLFQVLSYVLILLAVTLLECGVIWRNYYDFQIAFTLFFNLANYLLLVIVVWGVNNTLVGRLNSGQSVVKVITLILSGFMGLLTAALIGLSCYISWSRTPAGSDMLESSTNFDNYIDVIIPFAASINDPSNIQPVTYIAIQYLNDFFLLFSYISLIFLSKSRSWEHAHAPQTAYNSTGYGAPAFVSAVKPQHQQYAYNGGQQYVQPVQPGQPNQYYYPQQPAHNGVAVPVNGNAHM</sequence>
<name>A0AAN6LYL0_9PLEO</name>
<feature type="transmembrane region" description="Helical" evidence="1">
    <location>
        <begin position="155"/>
        <end position="177"/>
    </location>
</feature>
<keyword evidence="3" id="KW-1185">Reference proteome</keyword>
<reference evidence="2 3" key="1">
    <citation type="submission" date="2021-02" db="EMBL/GenBank/DDBJ databases">
        <title>Genome assembly of Pseudopithomyces chartarum.</title>
        <authorList>
            <person name="Jauregui R."/>
            <person name="Singh J."/>
            <person name="Voisey C."/>
        </authorList>
    </citation>
    <scope>NUCLEOTIDE SEQUENCE [LARGE SCALE GENOMIC DNA]</scope>
    <source>
        <strain evidence="2 3">AGR01</strain>
    </source>
</reference>